<protein>
    <recommendedName>
        <fullName evidence="3">Alpha/beta hydrolase</fullName>
    </recommendedName>
</protein>
<dbReference type="RefSeq" id="WP_188946813.1">
    <property type="nucleotide sequence ID" value="NZ_BMPH01000001.1"/>
</dbReference>
<gene>
    <name evidence="1" type="ORF">JOF39_003037</name>
</gene>
<evidence type="ECO:0000313" key="2">
    <source>
        <dbReference type="Proteomes" id="UP001195422"/>
    </source>
</evidence>
<accession>A0ABS4XTW1</accession>
<name>A0ABS4XTW1_GLUPR</name>
<keyword evidence="2" id="KW-1185">Reference proteome</keyword>
<organism evidence="1 2">
    <name type="scientific">Glutamicibacter protophormiae</name>
    <name type="common">Brevibacterium protophormiae</name>
    <dbReference type="NCBI Taxonomy" id="37930"/>
    <lineage>
        <taxon>Bacteria</taxon>
        <taxon>Bacillati</taxon>
        <taxon>Actinomycetota</taxon>
        <taxon>Actinomycetes</taxon>
        <taxon>Micrococcales</taxon>
        <taxon>Micrococcaceae</taxon>
        <taxon>Glutamicibacter</taxon>
    </lineage>
</organism>
<sequence>MALLSLQPAEPATLHSLPPTLDLEALRPHLVNLSNGQFSDDGALVTSAEDVDAIFAEHLPRYMDQHQGPLRLLFWAHGGLVSEARGIIGAARMLPHWLEHGIYPLFFIWETGLLDALCSLMPRSGARELQEQQQARARNLVEDLWAAGVERAVRPLGQKVWAQMKVGADQAVAVDGGAAYVAQRLAEFTARNPGAVQVHAAGHSAGAIFHSRFLPLYLQHGSGTGVSSLNLLAAALSIADFNRLLRPLVGTPQGIEHLHLFGLHRQLEEDDSVLWLYPRSLLCLISAALEPERGIGLLGLERSVAADADLAGFLGAPAADATWSKTEVGAPGRRCLASAHGTFDEDPATLNSVVYRVASG</sequence>
<comment type="caution">
    <text evidence="1">The sequence shown here is derived from an EMBL/GenBank/DDBJ whole genome shotgun (WGS) entry which is preliminary data.</text>
</comment>
<dbReference type="Proteomes" id="UP001195422">
    <property type="component" value="Unassembled WGS sequence"/>
</dbReference>
<reference evidence="1 2" key="1">
    <citation type="submission" date="2021-03" db="EMBL/GenBank/DDBJ databases">
        <title>Sequencing the genomes of 1000 actinobacteria strains.</title>
        <authorList>
            <person name="Klenk H.-P."/>
        </authorList>
    </citation>
    <scope>NUCLEOTIDE SEQUENCE [LARGE SCALE GENOMIC DNA]</scope>
    <source>
        <strain evidence="1 2">DSM 20168</strain>
    </source>
</reference>
<evidence type="ECO:0000313" key="1">
    <source>
        <dbReference type="EMBL" id="MBP2399956.1"/>
    </source>
</evidence>
<proteinExistence type="predicted"/>
<evidence type="ECO:0008006" key="3">
    <source>
        <dbReference type="Google" id="ProtNLM"/>
    </source>
</evidence>
<dbReference type="EMBL" id="JAGIOJ010000001">
    <property type="protein sequence ID" value="MBP2399956.1"/>
    <property type="molecule type" value="Genomic_DNA"/>
</dbReference>